<evidence type="ECO:0000256" key="10">
    <source>
        <dbReference type="ARBA" id="ARBA00022833"/>
    </source>
</evidence>
<protein>
    <recommendedName>
        <fullName evidence="4">RING-type E3 ubiquitin transferase</fullName>
        <ecNumber evidence="4">2.3.2.27</ecNumber>
    </recommendedName>
</protein>
<keyword evidence="7" id="KW-0479">Metal-binding</keyword>
<evidence type="ECO:0000256" key="15">
    <source>
        <dbReference type="SAM" id="Phobius"/>
    </source>
</evidence>
<dbReference type="GO" id="GO:0061630">
    <property type="term" value="F:ubiquitin protein ligase activity"/>
    <property type="evidence" value="ECO:0007669"/>
    <property type="project" value="UniProtKB-EC"/>
</dbReference>
<evidence type="ECO:0000256" key="5">
    <source>
        <dbReference type="ARBA" id="ARBA00022679"/>
    </source>
</evidence>
<evidence type="ECO:0000313" key="17">
    <source>
        <dbReference type="EMBL" id="KAJ7953244.1"/>
    </source>
</evidence>
<feature type="domain" description="RING-type" evidence="16">
    <location>
        <begin position="103"/>
        <end position="145"/>
    </location>
</feature>
<dbReference type="InterPro" id="IPR013083">
    <property type="entry name" value="Znf_RING/FYVE/PHD"/>
</dbReference>
<keyword evidence="9" id="KW-0833">Ubl conjugation pathway</keyword>
<dbReference type="EC" id="2.3.2.27" evidence="4"/>
<keyword evidence="8 14" id="KW-0863">Zinc-finger</keyword>
<evidence type="ECO:0000256" key="11">
    <source>
        <dbReference type="ARBA" id="ARBA00022989"/>
    </source>
</evidence>
<dbReference type="GO" id="GO:0008270">
    <property type="term" value="F:zinc ion binding"/>
    <property type="evidence" value="ECO:0007669"/>
    <property type="project" value="UniProtKB-KW"/>
</dbReference>
<sequence>MTRPLRILLSTGGNLTSVAAPPPESVPLESDLVVILAALLCALICVVGLIAVARCAWLRRISGNSSPGQALANKGLKKKVVQSLPKFTYLNSNPNKWVASSECAICLADFAEGDEIRVLPQCGHGFHAGCIDTWLGTHSSCPSCRQILVAARCQKCGQFPAAPGGGDGGGAAVITVNETDMKARERRKRWLY</sequence>
<dbReference type="EMBL" id="JARAOO010000010">
    <property type="protein sequence ID" value="KAJ7953244.1"/>
    <property type="molecule type" value="Genomic_DNA"/>
</dbReference>
<dbReference type="Pfam" id="PF13639">
    <property type="entry name" value="zf-RING_2"/>
    <property type="match status" value="1"/>
</dbReference>
<dbReference type="KEGG" id="qsa:O6P43_024973"/>
<keyword evidence="5" id="KW-0808">Transferase</keyword>
<reference evidence="17" key="1">
    <citation type="journal article" date="2023" name="Science">
        <title>Elucidation of the pathway for biosynthesis of saponin adjuvants from the soapbark tree.</title>
        <authorList>
            <person name="Reed J."/>
            <person name="Orme A."/>
            <person name="El-Demerdash A."/>
            <person name="Owen C."/>
            <person name="Martin L.B.B."/>
            <person name="Misra R.C."/>
            <person name="Kikuchi S."/>
            <person name="Rejzek M."/>
            <person name="Martin A.C."/>
            <person name="Harkess A."/>
            <person name="Leebens-Mack J."/>
            <person name="Louveau T."/>
            <person name="Stephenson M.J."/>
            <person name="Osbourn A."/>
        </authorList>
    </citation>
    <scope>NUCLEOTIDE SEQUENCE</scope>
    <source>
        <strain evidence="17">S10</strain>
    </source>
</reference>
<comment type="similarity">
    <text evidence="13">Belongs to the RING-type zinc finger family. ATL subfamily.</text>
</comment>
<keyword evidence="10" id="KW-0862">Zinc</keyword>
<dbReference type="InterPro" id="IPR001841">
    <property type="entry name" value="Znf_RING"/>
</dbReference>
<dbReference type="Proteomes" id="UP001163823">
    <property type="component" value="Chromosome 10"/>
</dbReference>
<evidence type="ECO:0000256" key="6">
    <source>
        <dbReference type="ARBA" id="ARBA00022692"/>
    </source>
</evidence>
<evidence type="ECO:0000259" key="16">
    <source>
        <dbReference type="PROSITE" id="PS50089"/>
    </source>
</evidence>
<evidence type="ECO:0000313" key="18">
    <source>
        <dbReference type="Proteomes" id="UP001163823"/>
    </source>
</evidence>
<gene>
    <name evidence="17" type="ORF">O6P43_024973</name>
</gene>
<evidence type="ECO:0000256" key="12">
    <source>
        <dbReference type="ARBA" id="ARBA00023136"/>
    </source>
</evidence>
<feature type="transmembrane region" description="Helical" evidence="15">
    <location>
        <begin position="35"/>
        <end position="57"/>
    </location>
</feature>
<keyword evidence="11 15" id="KW-1133">Transmembrane helix</keyword>
<evidence type="ECO:0000256" key="7">
    <source>
        <dbReference type="ARBA" id="ARBA00022723"/>
    </source>
</evidence>
<dbReference type="Gene3D" id="3.30.40.10">
    <property type="entry name" value="Zinc/RING finger domain, C3HC4 (zinc finger)"/>
    <property type="match status" value="1"/>
</dbReference>
<comment type="pathway">
    <text evidence="3">Protein modification; protein ubiquitination.</text>
</comment>
<dbReference type="FunFam" id="3.30.40.10:FF:000187">
    <property type="entry name" value="E3 ubiquitin-protein ligase ATL6"/>
    <property type="match status" value="1"/>
</dbReference>
<dbReference type="GO" id="GO:0016020">
    <property type="term" value="C:membrane"/>
    <property type="evidence" value="ECO:0007669"/>
    <property type="project" value="UniProtKB-SubCell"/>
</dbReference>
<dbReference type="SUPFAM" id="SSF57850">
    <property type="entry name" value="RING/U-box"/>
    <property type="match status" value="1"/>
</dbReference>
<name>A0AAD7L882_QUISA</name>
<dbReference type="CDD" id="cd16461">
    <property type="entry name" value="RING-H2_EL5-like"/>
    <property type="match status" value="1"/>
</dbReference>
<dbReference type="SMART" id="SM00184">
    <property type="entry name" value="RING"/>
    <property type="match status" value="1"/>
</dbReference>
<evidence type="ECO:0000256" key="4">
    <source>
        <dbReference type="ARBA" id="ARBA00012483"/>
    </source>
</evidence>
<proteinExistence type="inferred from homology"/>
<dbReference type="PANTHER" id="PTHR45798:SF94">
    <property type="entry name" value="E3 UBIQUITIN-PROTEIN LIGASE ATL44-RELATED"/>
    <property type="match status" value="1"/>
</dbReference>
<dbReference type="PROSITE" id="PS50089">
    <property type="entry name" value="ZF_RING_2"/>
    <property type="match status" value="1"/>
</dbReference>
<dbReference type="AlphaFoldDB" id="A0AAD7L882"/>
<keyword evidence="6 15" id="KW-0812">Transmembrane</keyword>
<evidence type="ECO:0000256" key="13">
    <source>
        <dbReference type="ARBA" id="ARBA00024209"/>
    </source>
</evidence>
<evidence type="ECO:0000256" key="3">
    <source>
        <dbReference type="ARBA" id="ARBA00004906"/>
    </source>
</evidence>
<comment type="caution">
    <text evidence="17">The sequence shown here is derived from an EMBL/GenBank/DDBJ whole genome shotgun (WGS) entry which is preliminary data.</text>
</comment>
<keyword evidence="18" id="KW-1185">Reference proteome</keyword>
<evidence type="ECO:0000256" key="8">
    <source>
        <dbReference type="ARBA" id="ARBA00022771"/>
    </source>
</evidence>
<keyword evidence="12 15" id="KW-0472">Membrane</keyword>
<comment type="catalytic activity">
    <reaction evidence="1">
        <text>S-ubiquitinyl-[E2 ubiquitin-conjugating enzyme]-L-cysteine + [acceptor protein]-L-lysine = [E2 ubiquitin-conjugating enzyme]-L-cysteine + N(6)-ubiquitinyl-[acceptor protein]-L-lysine.</text>
        <dbReference type="EC" id="2.3.2.27"/>
    </reaction>
</comment>
<evidence type="ECO:0000256" key="1">
    <source>
        <dbReference type="ARBA" id="ARBA00000900"/>
    </source>
</evidence>
<comment type="subcellular location">
    <subcellularLocation>
        <location evidence="2">Membrane</location>
        <topology evidence="2">Single-pass membrane protein</topology>
    </subcellularLocation>
</comment>
<evidence type="ECO:0000256" key="14">
    <source>
        <dbReference type="PROSITE-ProRule" id="PRU00175"/>
    </source>
</evidence>
<evidence type="ECO:0000256" key="2">
    <source>
        <dbReference type="ARBA" id="ARBA00004167"/>
    </source>
</evidence>
<dbReference type="InterPro" id="IPR052788">
    <property type="entry name" value="RING-type_E3_ligase_ATL"/>
</dbReference>
<dbReference type="PANTHER" id="PTHR45798">
    <property type="entry name" value="RING-H2 FINGER PROTEIN ATL61-RELATED-RELATED"/>
    <property type="match status" value="1"/>
</dbReference>
<organism evidence="17 18">
    <name type="scientific">Quillaja saponaria</name>
    <name type="common">Soap bark tree</name>
    <dbReference type="NCBI Taxonomy" id="32244"/>
    <lineage>
        <taxon>Eukaryota</taxon>
        <taxon>Viridiplantae</taxon>
        <taxon>Streptophyta</taxon>
        <taxon>Embryophyta</taxon>
        <taxon>Tracheophyta</taxon>
        <taxon>Spermatophyta</taxon>
        <taxon>Magnoliopsida</taxon>
        <taxon>eudicotyledons</taxon>
        <taxon>Gunneridae</taxon>
        <taxon>Pentapetalae</taxon>
        <taxon>rosids</taxon>
        <taxon>fabids</taxon>
        <taxon>Fabales</taxon>
        <taxon>Quillajaceae</taxon>
        <taxon>Quillaja</taxon>
    </lineage>
</organism>
<accession>A0AAD7L882</accession>
<evidence type="ECO:0000256" key="9">
    <source>
        <dbReference type="ARBA" id="ARBA00022786"/>
    </source>
</evidence>